<dbReference type="Proteomes" id="UP000242180">
    <property type="component" value="Unassembled WGS sequence"/>
</dbReference>
<gene>
    <name evidence="1" type="ORF">BCR43DRAFT_531475</name>
</gene>
<comment type="caution">
    <text evidence="1">The sequence shown here is derived from an EMBL/GenBank/DDBJ whole genome shotgun (WGS) entry which is preliminary data.</text>
</comment>
<dbReference type="STRING" id="13706.A0A1X2HB86"/>
<organism evidence="1 2">
    <name type="scientific">Syncephalastrum racemosum</name>
    <name type="common">Filamentous fungus</name>
    <dbReference type="NCBI Taxonomy" id="13706"/>
    <lineage>
        <taxon>Eukaryota</taxon>
        <taxon>Fungi</taxon>
        <taxon>Fungi incertae sedis</taxon>
        <taxon>Mucoromycota</taxon>
        <taxon>Mucoromycotina</taxon>
        <taxon>Mucoromycetes</taxon>
        <taxon>Mucorales</taxon>
        <taxon>Syncephalastraceae</taxon>
        <taxon>Syncephalastrum</taxon>
    </lineage>
</organism>
<accession>A0A1X2HB86</accession>
<dbReference type="OMA" id="CIMTEEH"/>
<reference evidence="1 2" key="1">
    <citation type="submission" date="2016-07" db="EMBL/GenBank/DDBJ databases">
        <title>Pervasive Adenine N6-methylation of Active Genes in Fungi.</title>
        <authorList>
            <consortium name="DOE Joint Genome Institute"/>
            <person name="Mondo S.J."/>
            <person name="Dannebaum R.O."/>
            <person name="Kuo R.C."/>
            <person name="Labutti K."/>
            <person name="Haridas S."/>
            <person name="Kuo A."/>
            <person name="Salamov A."/>
            <person name="Ahrendt S.R."/>
            <person name="Lipzen A."/>
            <person name="Sullivan W."/>
            <person name="Andreopoulos W.B."/>
            <person name="Clum A."/>
            <person name="Lindquist E."/>
            <person name="Daum C."/>
            <person name="Ramamoorthy G.K."/>
            <person name="Gryganskyi A."/>
            <person name="Culley D."/>
            <person name="Magnuson J.K."/>
            <person name="James T.Y."/>
            <person name="O'Malley M.A."/>
            <person name="Stajich J.E."/>
            <person name="Spatafora J.W."/>
            <person name="Visel A."/>
            <person name="Grigoriev I.V."/>
        </authorList>
    </citation>
    <scope>NUCLEOTIDE SEQUENCE [LARGE SCALE GENOMIC DNA]</scope>
    <source>
        <strain evidence="1 2">NRRL 2496</strain>
    </source>
</reference>
<dbReference type="EMBL" id="MCGN01000006">
    <property type="protein sequence ID" value="ORY95464.1"/>
    <property type="molecule type" value="Genomic_DNA"/>
</dbReference>
<sequence length="169" mass="19164">MILVSGTLAAHTDYLKSATSVCQMPKDEDIRMKEVSIMSLCSVYGPDKIRFFDPKIEVWGMHSVTAQRRVKQCTMSPDSIFETRKQIGHKCIMTEEHKIVLVDFFDSNPSATVIDVTENLLKRFNDVRASGNTVVYDFMKNECSLLLKKADLHSIERKSPAKIGETCKQ</sequence>
<evidence type="ECO:0000313" key="2">
    <source>
        <dbReference type="Proteomes" id="UP000242180"/>
    </source>
</evidence>
<protein>
    <submittedName>
        <fullName evidence="1">Uncharacterized protein</fullName>
    </submittedName>
</protein>
<dbReference type="InParanoid" id="A0A1X2HB86"/>
<name>A0A1X2HB86_SYNRA</name>
<proteinExistence type="predicted"/>
<dbReference type="OrthoDB" id="2209168at2759"/>
<keyword evidence="2" id="KW-1185">Reference proteome</keyword>
<evidence type="ECO:0000313" key="1">
    <source>
        <dbReference type="EMBL" id="ORY95464.1"/>
    </source>
</evidence>
<dbReference type="AlphaFoldDB" id="A0A1X2HB86"/>